<dbReference type="Proteomes" id="UP000071778">
    <property type="component" value="Chromosome"/>
</dbReference>
<proteinExistence type="predicted"/>
<evidence type="ECO:0000313" key="1">
    <source>
        <dbReference type="EMBL" id="AMP07909.1"/>
    </source>
</evidence>
<accession>A0A127PJW5</accession>
<sequence>MFFLGDWNVPGPMVELNGVEGSLKSERFDATHSRHSFKCAQDFQTNPLPGMGWTDINSLDERSLWVQLAECDDTFIYFFDEHCL</sequence>
<name>A0A127PJW5_9BURK</name>
<evidence type="ECO:0000313" key="2">
    <source>
        <dbReference type="Proteomes" id="UP000071778"/>
    </source>
</evidence>
<reference evidence="1 2" key="1">
    <citation type="submission" date="2015-11" db="EMBL/GenBank/DDBJ databases">
        <title>Exploring the genomic traits of fungus-feeding bacterial genus Collimonas.</title>
        <authorList>
            <person name="Song C."/>
            <person name="Schmidt R."/>
            <person name="de Jager V."/>
            <person name="Krzyzanowska D."/>
            <person name="Jongedijk E."/>
            <person name="Cankar K."/>
            <person name="Beekwilder J."/>
            <person name="van Veen A."/>
            <person name="de Boer W."/>
            <person name="van Veen J.A."/>
            <person name="Garbeva P."/>
        </authorList>
    </citation>
    <scope>NUCLEOTIDE SEQUENCE [LARGE SCALE GENOMIC DNA]</scope>
    <source>
        <strain evidence="1 2">Ter282</strain>
    </source>
</reference>
<protein>
    <submittedName>
        <fullName evidence="1">Uncharacterized protein</fullName>
    </submittedName>
</protein>
<gene>
    <name evidence="1" type="ORF">CAter282_0085</name>
</gene>
<organism evidence="1 2">
    <name type="scientific">Collimonas arenae</name>
    <dbReference type="NCBI Taxonomy" id="279058"/>
    <lineage>
        <taxon>Bacteria</taxon>
        <taxon>Pseudomonadati</taxon>
        <taxon>Pseudomonadota</taxon>
        <taxon>Betaproteobacteria</taxon>
        <taxon>Burkholderiales</taxon>
        <taxon>Oxalobacteraceae</taxon>
        <taxon>Collimonas</taxon>
    </lineage>
</organism>
<dbReference type="AlphaFoldDB" id="A0A127PJW5"/>
<dbReference type="EMBL" id="CP013235">
    <property type="protein sequence ID" value="AMP07909.1"/>
    <property type="molecule type" value="Genomic_DNA"/>
</dbReference>
<keyword evidence="2" id="KW-1185">Reference proteome</keyword>
<dbReference type="PATRIC" id="fig|279058.17.peg.92"/>